<evidence type="ECO:0000256" key="1">
    <source>
        <dbReference type="SAM" id="MobiDB-lite"/>
    </source>
</evidence>
<evidence type="ECO:0000313" key="2">
    <source>
        <dbReference type="EMBL" id="GAJ03094.1"/>
    </source>
</evidence>
<feature type="non-terminal residue" evidence="2">
    <location>
        <position position="31"/>
    </location>
</feature>
<dbReference type="EMBL" id="BARW01032716">
    <property type="protein sequence ID" value="GAJ03094.1"/>
    <property type="molecule type" value="Genomic_DNA"/>
</dbReference>
<accession>X1TCX0</accession>
<dbReference type="AlphaFoldDB" id="X1TCX0"/>
<comment type="caution">
    <text evidence="2">The sequence shown here is derived from an EMBL/GenBank/DDBJ whole genome shotgun (WGS) entry which is preliminary data.</text>
</comment>
<proteinExistence type="predicted"/>
<gene>
    <name evidence="2" type="ORF">S12H4_51715</name>
</gene>
<protein>
    <submittedName>
        <fullName evidence="2">Uncharacterized protein</fullName>
    </submittedName>
</protein>
<sequence length="31" mass="3256">MEKPTEFTENFSAGPIFLGSGKPRALKSGSA</sequence>
<feature type="region of interest" description="Disordered" evidence="1">
    <location>
        <begin position="1"/>
        <end position="31"/>
    </location>
</feature>
<reference evidence="2" key="1">
    <citation type="journal article" date="2014" name="Front. Microbiol.">
        <title>High frequency of phylogenetically diverse reductive dehalogenase-homologous genes in deep subseafloor sedimentary metagenomes.</title>
        <authorList>
            <person name="Kawai M."/>
            <person name="Futagami T."/>
            <person name="Toyoda A."/>
            <person name="Takaki Y."/>
            <person name="Nishi S."/>
            <person name="Hori S."/>
            <person name="Arai W."/>
            <person name="Tsubouchi T."/>
            <person name="Morono Y."/>
            <person name="Uchiyama I."/>
            <person name="Ito T."/>
            <person name="Fujiyama A."/>
            <person name="Inagaki F."/>
            <person name="Takami H."/>
        </authorList>
    </citation>
    <scope>NUCLEOTIDE SEQUENCE</scope>
    <source>
        <strain evidence="2">Expedition CK06-06</strain>
    </source>
</reference>
<name>X1TCX0_9ZZZZ</name>
<organism evidence="2">
    <name type="scientific">marine sediment metagenome</name>
    <dbReference type="NCBI Taxonomy" id="412755"/>
    <lineage>
        <taxon>unclassified sequences</taxon>
        <taxon>metagenomes</taxon>
        <taxon>ecological metagenomes</taxon>
    </lineage>
</organism>